<reference evidence="7" key="1">
    <citation type="submission" date="2011-02" db="EMBL/GenBank/DDBJ databases">
        <title>The Genome Sequence of Capsaspora owczarzaki ATCC 30864.</title>
        <authorList>
            <person name="Russ C."/>
            <person name="Cuomo C."/>
            <person name="Burger G."/>
            <person name="Gray M.W."/>
            <person name="Holland P.W.H."/>
            <person name="King N."/>
            <person name="Lang F.B.F."/>
            <person name="Roger A.J."/>
            <person name="Ruiz-Trillo I."/>
            <person name="Young S.K."/>
            <person name="Zeng Q."/>
            <person name="Gargeya S."/>
            <person name="Alvarado L."/>
            <person name="Berlin A."/>
            <person name="Chapman S.B."/>
            <person name="Chen Z."/>
            <person name="Freedman E."/>
            <person name="Gellesch M."/>
            <person name="Goldberg J."/>
            <person name="Griggs A."/>
            <person name="Gujja S."/>
            <person name="Heilman E."/>
            <person name="Heiman D."/>
            <person name="Howarth C."/>
            <person name="Mehta T."/>
            <person name="Neiman D."/>
            <person name="Pearson M."/>
            <person name="Roberts A."/>
            <person name="Saif S."/>
            <person name="Shea T."/>
            <person name="Shenoy N."/>
            <person name="Sisk P."/>
            <person name="Stolte C."/>
            <person name="Sykes S."/>
            <person name="White J."/>
            <person name="Yandava C."/>
            <person name="Haas B."/>
            <person name="Nusbaum C."/>
            <person name="Birren B."/>
        </authorList>
    </citation>
    <scope>NUCLEOTIDE SEQUENCE</scope>
    <source>
        <strain evidence="7">ATCC 30864</strain>
    </source>
</reference>
<dbReference type="InterPro" id="IPR001019">
    <property type="entry name" value="Gprotein_alpha_su"/>
</dbReference>
<feature type="binding site" evidence="4">
    <location>
        <position position="63"/>
    </location>
    <ligand>
        <name>Mg(2+)</name>
        <dbReference type="ChEBI" id="CHEBI:18420"/>
    </ligand>
</feature>
<dbReference type="GO" id="GO:0005525">
    <property type="term" value="F:GTP binding"/>
    <property type="evidence" value="ECO:0007669"/>
    <property type="project" value="UniProtKB-KW"/>
</dbReference>
<evidence type="ECO:0000256" key="4">
    <source>
        <dbReference type="PIRSR" id="PIRSR601019-2"/>
    </source>
</evidence>
<gene>
    <name evidence="6" type="ORF">CAOG_002124</name>
</gene>
<evidence type="ECO:0000256" key="1">
    <source>
        <dbReference type="ARBA" id="ARBA00022723"/>
    </source>
</evidence>
<dbReference type="GO" id="GO:0001664">
    <property type="term" value="F:G protein-coupled receptor binding"/>
    <property type="evidence" value="ECO:0007669"/>
    <property type="project" value="TreeGrafter"/>
</dbReference>
<keyword evidence="2" id="KW-0547">Nucleotide-binding</keyword>
<dbReference type="Proteomes" id="UP000008743">
    <property type="component" value="Unassembled WGS sequence"/>
</dbReference>
<sequence>MKLKLKSSRKSHSQTAQLVDEHSSAPVAAQPSADELAQLEADYAALCRTCTVVALGSPGGGASTLVRLFRLLWSPPSDVAGLQSAFAPVIQCNTIDSMLVVLKTMGQLGVSFVGDEASKAAAAKHLQEEFVNPYMAPPTVEQWQAWEQAGLRPLYGLPPLSPEQRADVSTATSNLLSLIQDAGVRTAGGSLVSSQVWAMNDPPEYMFRHAARICAAVDYAPTIQDVIRSRQYSRLFDAAEFEAPDSSANDSSGTTSQQQQQRRVIVLEPGQRHSLLAKHTSDKWLRCFVERPAGTMKVTFSTSVVAYTQPAAQSGRTAMHDAIDQVQALCKRLYAPLFTATRAAENDGLLEFSHVPRAPPTGPPTLHIILTRMDLLRHRLCTKSLASVFPDFHQPHPSNFPPSTSAEVDALVQAANAFLAKLFATAAVSAGAPPLLVKVHLQAAILTAEVAQQLTSIALE</sequence>
<evidence type="ECO:0000256" key="3">
    <source>
        <dbReference type="ARBA" id="ARBA00023134"/>
    </source>
</evidence>
<dbReference type="GO" id="GO:0003924">
    <property type="term" value="F:GTPase activity"/>
    <property type="evidence" value="ECO:0007669"/>
    <property type="project" value="InterPro"/>
</dbReference>
<keyword evidence="3" id="KW-0342">GTP-binding</keyword>
<feature type="compositionally biased region" description="Basic residues" evidence="5">
    <location>
        <begin position="1"/>
        <end position="12"/>
    </location>
</feature>
<evidence type="ECO:0000313" key="7">
    <source>
        <dbReference type="Proteomes" id="UP000008743"/>
    </source>
</evidence>
<keyword evidence="7" id="KW-1185">Reference proteome</keyword>
<dbReference type="GO" id="GO:0046872">
    <property type="term" value="F:metal ion binding"/>
    <property type="evidence" value="ECO:0007669"/>
    <property type="project" value="UniProtKB-KW"/>
</dbReference>
<dbReference type="STRING" id="595528.A0A0D2U6T8"/>
<dbReference type="SUPFAM" id="SSF47895">
    <property type="entry name" value="Transducin (alpha subunit), insertion domain"/>
    <property type="match status" value="1"/>
</dbReference>
<name>A0A0D2U6T8_CAPO3</name>
<dbReference type="GO" id="GO:0005834">
    <property type="term" value="C:heterotrimeric G-protein complex"/>
    <property type="evidence" value="ECO:0007669"/>
    <property type="project" value="TreeGrafter"/>
</dbReference>
<evidence type="ECO:0000256" key="2">
    <source>
        <dbReference type="ARBA" id="ARBA00022741"/>
    </source>
</evidence>
<dbReference type="GO" id="GO:0005737">
    <property type="term" value="C:cytoplasm"/>
    <property type="evidence" value="ECO:0007669"/>
    <property type="project" value="TreeGrafter"/>
</dbReference>
<dbReference type="InterPro" id="IPR011025">
    <property type="entry name" value="GproteinA_insert"/>
</dbReference>
<dbReference type="GO" id="GO:0031683">
    <property type="term" value="F:G-protein beta/gamma-subunit complex binding"/>
    <property type="evidence" value="ECO:0007669"/>
    <property type="project" value="InterPro"/>
</dbReference>
<feature type="region of interest" description="Disordered" evidence="5">
    <location>
        <begin position="1"/>
        <end position="24"/>
    </location>
</feature>
<dbReference type="RefSeq" id="XP_004348874.1">
    <property type="nucleotide sequence ID" value="XM_004348824.2"/>
</dbReference>
<proteinExistence type="predicted"/>
<accession>A0A0D2U6T8</accession>
<evidence type="ECO:0000313" key="6">
    <source>
        <dbReference type="EMBL" id="KJE90886.1"/>
    </source>
</evidence>
<dbReference type="PROSITE" id="PS51882">
    <property type="entry name" value="G_ALPHA"/>
    <property type="match status" value="1"/>
</dbReference>
<organism evidence="6 7">
    <name type="scientific">Capsaspora owczarzaki (strain ATCC 30864)</name>
    <dbReference type="NCBI Taxonomy" id="595528"/>
    <lineage>
        <taxon>Eukaryota</taxon>
        <taxon>Filasterea</taxon>
        <taxon>Capsaspora</taxon>
    </lineage>
</organism>
<dbReference type="PANTHER" id="PTHR10218:SF302">
    <property type="entry name" value="GUANINE NUCLEOTIDE-BINDING PROTEIN ALPHA-5 SUBUNIT"/>
    <property type="match status" value="1"/>
</dbReference>
<dbReference type="PhylomeDB" id="A0A0D2U6T8"/>
<evidence type="ECO:0000256" key="5">
    <source>
        <dbReference type="SAM" id="MobiDB-lite"/>
    </source>
</evidence>
<dbReference type="AlphaFoldDB" id="A0A0D2U6T8"/>
<dbReference type="PANTHER" id="PTHR10218">
    <property type="entry name" value="GTP-BINDING PROTEIN ALPHA SUBUNIT"/>
    <property type="match status" value="1"/>
</dbReference>
<feature type="compositionally biased region" description="Polar residues" evidence="5">
    <location>
        <begin position="246"/>
        <end position="256"/>
    </location>
</feature>
<feature type="region of interest" description="Disordered" evidence="5">
    <location>
        <begin position="243"/>
        <end position="262"/>
    </location>
</feature>
<keyword evidence="1 4" id="KW-0479">Metal-binding</keyword>
<dbReference type="EMBL" id="KE346362">
    <property type="protein sequence ID" value="KJE90886.1"/>
    <property type="molecule type" value="Genomic_DNA"/>
</dbReference>
<protein>
    <submittedName>
        <fullName evidence="6">Uncharacterized protein</fullName>
    </submittedName>
</protein>
<dbReference type="InParanoid" id="A0A0D2U6T8"/>
<dbReference type="Pfam" id="PF00503">
    <property type="entry name" value="G-alpha"/>
    <property type="match status" value="1"/>
</dbReference>
<dbReference type="GO" id="GO:0007188">
    <property type="term" value="P:adenylate cyclase-modulating G protein-coupled receptor signaling pathway"/>
    <property type="evidence" value="ECO:0007669"/>
    <property type="project" value="TreeGrafter"/>
</dbReference>
<dbReference type="Gene3D" id="1.10.400.10">
    <property type="entry name" value="GI Alpha 1, domain 2-like"/>
    <property type="match status" value="1"/>
</dbReference>
<keyword evidence="4" id="KW-0460">Magnesium</keyword>